<comment type="caution">
    <text evidence="1">The sequence shown here is derived from an EMBL/GenBank/DDBJ whole genome shotgun (WGS) entry which is preliminary data.</text>
</comment>
<organism evidence="1 2">
    <name type="scientific">Phytophthora palmivora</name>
    <dbReference type="NCBI Taxonomy" id="4796"/>
    <lineage>
        <taxon>Eukaryota</taxon>
        <taxon>Sar</taxon>
        <taxon>Stramenopiles</taxon>
        <taxon>Oomycota</taxon>
        <taxon>Peronosporomycetes</taxon>
        <taxon>Peronosporales</taxon>
        <taxon>Peronosporaceae</taxon>
        <taxon>Phytophthora</taxon>
    </lineage>
</organism>
<proteinExistence type="predicted"/>
<accession>A0A2P4YDP0</accession>
<reference evidence="1 2" key="1">
    <citation type="journal article" date="2017" name="Genome Biol. Evol.">
        <title>Phytophthora megakarya and P. palmivora, closely related causal agents of cacao black pod rot, underwent increases in genome sizes and gene numbers by different mechanisms.</title>
        <authorList>
            <person name="Ali S.S."/>
            <person name="Shao J."/>
            <person name="Lary D.J."/>
            <person name="Kronmiller B."/>
            <person name="Shen D."/>
            <person name="Strem M.D."/>
            <person name="Amoako-Attah I."/>
            <person name="Akrofi A.Y."/>
            <person name="Begoude B.A."/>
            <person name="Ten Hoopen G.M."/>
            <person name="Coulibaly K."/>
            <person name="Kebe B.I."/>
            <person name="Melnick R.L."/>
            <person name="Guiltinan M.J."/>
            <person name="Tyler B.M."/>
            <person name="Meinhardt L.W."/>
            <person name="Bailey B.A."/>
        </authorList>
    </citation>
    <scope>NUCLEOTIDE SEQUENCE [LARGE SCALE GENOMIC DNA]</scope>
    <source>
        <strain evidence="2">sbr112.9</strain>
    </source>
</reference>
<dbReference type="Proteomes" id="UP000237271">
    <property type="component" value="Unassembled WGS sequence"/>
</dbReference>
<protein>
    <submittedName>
        <fullName evidence="1">Uncharacterized protein</fullName>
    </submittedName>
</protein>
<keyword evidence="2" id="KW-1185">Reference proteome</keyword>
<dbReference type="AlphaFoldDB" id="A0A2P4YDP0"/>
<evidence type="ECO:0000313" key="1">
    <source>
        <dbReference type="EMBL" id="POM75809.1"/>
    </source>
</evidence>
<evidence type="ECO:0000313" key="2">
    <source>
        <dbReference type="Proteomes" id="UP000237271"/>
    </source>
</evidence>
<name>A0A2P4YDP0_9STRA</name>
<sequence length="92" mass="10385">MTGNPLFLSVLLRFSNADNGFVPSAIFTYGSAEDREGDDEEDQEVENLEDLVGADLEDLEQLLAEVVEHLEVEVEYFEVAVEFVVLELRPHQ</sequence>
<dbReference type="EMBL" id="NCKW01003645">
    <property type="protein sequence ID" value="POM75809.1"/>
    <property type="molecule type" value="Genomic_DNA"/>
</dbReference>
<gene>
    <name evidence="1" type="ORF">PHPALM_7040</name>
</gene>